<dbReference type="PANTHER" id="PTHR37862">
    <property type="entry name" value="FANCONI ANEMIA CORE COMPLEX-ASSOCIATED PROTEIN 20"/>
    <property type="match status" value="1"/>
</dbReference>
<sequence length="178" mass="19532">MEEAPRPRGRLSRRRPPPGAGSPSHHSWFLLEGSENKPWAALLRMALDSQPLPPFPAFPDQDPSPDPEPTVPPEVFTVGPKVFSWTPFPSALAFSGSSYHLFHGAGDPMWSPTRPLKEHPAPEPCGTLSTQELLPVQSPPALQSCPMCQQEFPPTLTQLDVDSHLAQCLAESTEDIVW</sequence>
<dbReference type="GO" id="GO:0016604">
    <property type="term" value="C:nuclear body"/>
    <property type="evidence" value="ECO:0007669"/>
    <property type="project" value="Ensembl"/>
</dbReference>
<dbReference type="PANTHER" id="PTHR37862:SF1">
    <property type="entry name" value="FANCONI ANEMIA CORE COMPLEX-ASSOCIATED PROTEIN 20"/>
    <property type="match status" value="1"/>
</dbReference>
<dbReference type="InterPro" id="IPR031491">
    <property type="entry name" value="FANCA_interact"/>
</dbReference>
<dbReference type="PROSITE" id="PS51906">
    <property type="entry name" value="ZF_UBZ2"/>
    <property type="match status" value="1"/>
</dbReference>
<dbReference type="Proteomes" id="UP000694385">
    <property type="component" value="Unassembled WGS sequence"/>
</dbReference>
<feature type="region of interest" description="Disordered" evidence="1">
    <location>
        <begin position="50"/>
        <end position="75"/>
    </location>
</feature>
<dbReference type="GO" id="GO:0000785">
    <property type="term" value="C:chromatin"/>
    <property type="evidence" value="ECO:0007669"/>
    <property type="project" value="Ensembl"/>
</dbReference>
<feature type="compositionally biased region" description="Basic residues" evidence="1">
    <location>
        <begin position="7"/>
        <end position="16"/>
    </location>
</feature>
<reference evidence="3" key="1">
    <citation type="submission" date="2025-08" db="UniProtKB">
        <authorList>
            <consortium name="Ensembl"/>
        </authorList>
    </citation>
    <scope>IDENTIFICATION</scope>
</reference>
<organism evidence="3 4">
    <name type="scientific">Jaculus jaculus</name>
    <name type="common">Lesser Egyptian jerboa</name>
    <dbReference type="NCBI Taxonomy" id="51337"/>
    <lineage>
        <taxon>Eukaryota</taxon>
        <taxon>Metazoa</taxon>
        <taxon>Chordata</taxon>
        <taxon>Craniata</taxon>
        <taxon>Vertebrata</taxon>
        <taxon>Euteleostomi</taxon>
        <taxon>Mammalia</taxon>
        <taxon>Eutheria</taxon>
        <taxon>Euarchontoglires</taxon>
        <taxon>Glires</taxon>
        <taxon>Rodentia</taxon>
        <taxon>Myomorpha</taxon>
        <taxon>Dipodoidea</taxon>
        <taxon>Dipodidae</taxon>
        <taxon>Dipodinae</taxon>
        <taxon>Jaculus</taxon>
    </lineage>
</organism>
<gene>
    <name evidence="3" type="primary">LOC101608499</name>
</gene>
<dbReference type="AlphaFoldDB" id="A0A8C5KSP2"/>
<dbReference type="InterPro" id="IPR052689">
    <property type="entry name" value="FA_core_complex_assoc"/>
</dbReference>
<dbReference type="GO" id="GO:0019985">
    <property type="term" value="P:translesion synthesis"/>
    <property type="evidence" value="ECO:0007669"/>
    <property type="project" value="Ensembl"/>
</dbReference>
<evidence type="ECO:0000313" key="3">
    <source>
        <dbReference type="Ensembl" id="ENSJJAP00000015235.1"/>
    </source>
</evidence>
<dbReference type="GO" id="GO:0043240">
    <property type="term" value="C:Fanconi anaemia nuclear complex"/>
    <property type="evidence" value="ECO:0007669"/>
    <property type="project" value="Ensembl"/>
</dbReference>
<feature type="domain" description="UBZ2-type" evidence="2">
    <location>
        <begin position="142"/>
        <end position="178"/>
    </location>
</feature>
<dbReference type="GO" id="GO:0070530">
    <property type="term" value="F:K63-linked polyubiquitin modification-dependent protein binding"/>
    <property type="evidence" value="ECO:0007669"/>
    <property type="project" value="Ensembl"/>
</dbReference>
<dbReference type="GO" id="GO:0140036">
    <property type="term" value="F:ubiquitin-modified protein reader activity"/>
    <property type="evidence" value="ECO:0007669"/>
    <property type="project" value="Ensembl"/>
</dbReference>
<dbReference type="OMA" id="GECARLW"/>
<dbReference type="Pfam" id="PF15750">
    <property type="entry name" value="UBZ_FAAP20"/>
    <property type="match status" value="1"/>
</dbReference>
<protein>
    <submittedName>
        <fullName evidence="3">Fanconi anemia core complex associated protein 20</fullName>
    </submittedName>
</protein>
<dbReference type="GO" id="GO:0036297">
    <property type="term" value="P:interstrand cross-link repair"/>
    <property type="evidence" value="ECO:0007669"/>
    <property type="project" value="Ensembl"/>
</dbReference>
<dbReference type="GO" id="GO:0030054">
    <property type="term" value="C:cell junction"/>
    <property type="evidence" value="ECO:0007669"/>
    <property type="project" value="Ensembl"/>
</dbReference>
<evidence type="ECO:0000313" key="4">
    <source>
        <dbReference type="Proteomes" id="UP000694385"/>
    </source>
</evidence>
<reference evidence="3" key="2">
    <citation type="submission" date="2025-09" db="UniProtKB">
        <authorList>
            <consortium name="Ensembl"/>
        </authorList>
    </citation>
    <scope>IDENTIFICATION</scope>
</reference>
<proteinExistence type="predicted"/>
<feature type="region of interest" description="Disordered" evidence="1">
    <location>
        <begin position="1"/>
        <end position="29"/>
    </location>
</feature>
<dbReference type="Pfam" id="PF15751">
    <property type="entry name" value="FANCA_interact"/>
    <property type="match status" value="1"/>
</dbReference>
<evidence type="ECO:0000256" key="1">
    <source>
        <dbReference type="SAM" id="MobiDB-lite"/>
    </source>
</evidence>
<dbReference type="GeneTree" id="ENSGT00390000010531"/>
<keyword evidence="4" id="KW-1185">Reference proteome</keyword>
<accession>A0A8C5KSP2</accession>
<dbReference type="InterPro" id="IPR031490">
    <property type="entry name" value="UBZ2_FAAP20"/>
</dbReference>
<name>A0A8C5KSP2_JACJA</name>
<dbReference type="GO" id="GO:0043130">
    <property type="term" value="F:ubiquitin binding"/>
    <property type="evidence" value="ECO:0007669"/>
    <property type="project" value="InterPro"/>
</dbReference>
<dbReference type="Ensembl" id="ENSJJAT00000021739.1">
    <property type="protein sequence ID" value="ENSJJAP00000015235.1"/>
    <property type="gene ID" value="ENSJJAG00000017459.1"/>
</dbReference>
<feature type="compositionally biased region" description="Pro residues" evidence="1">
    <location>
        <begin position="51"/>
        <end position="72"/>
    </location>
</feature>
<evidence type="ECO:0000259" key="2">
    <source>
        <dbReference type="PROSITE" id="PS51906"/>
    </source>
</evidence>